<keyword evidence="2" id="KW-1185">Reference proteome</keyword>
<sequence>MKYFIHSDYVNAWTVKKGLEKLDKELINTGENDRLLVRREEKIEKGDWIFFTEEKSLKKYVNKGTYKFYPQTLEEKLLDNKYEFGKFLEYIGELAIPYTINEEEVEEFPVFFKCKYSWKNGEKKPRGYIVKTREEINKLKKDLINKGENLEDYFFQKLLKSPPENNISVSGFFDYENNKRNVTIVTKKTLGEEGKIATGCIVETIEDPINLKERTFDILSSMKYKGPFELEFFYEEADDLYYVLELNPRFWMQHGIFVDKYDNALIKRYLNLDTEEDWKKDNVYKKVVWINNLFYFKDKMKSNRERLSIYKEVKNKNKDCVVLFPDNITTIKYYIKSKVKMLFKK</sequence>
<accession>A0A4U9RPR5</accession>
<gene>
    <name evidence="1" type="ORF">NCTC503_02001</name>
</gene>
<reference evidence="1 2" key="1">
    <citation type="submission" date="2019-05" db="EMBL/GenBank/DDBJ databases">
        <authorList>
            <consortium name="Pathogen Informatics"/>
        </authorList>
    </citation>
    <scope>NUCLEOTIDE SEQUENCE [LARGE SCALE GENOMIC DNA]</scope>
    <source>
        <strain evidence="1 2">NCTC503</strain>
    </source>
</reference>
<evidence type="ECO:0000313" key="1">
    <source>
        <dbReference type="EMBL" id="VTQ92763.1"/>
    </source>
</evidence>
<dbReference type="AlphaFoldDB" id="A0A4U9RPR5"/>
<name>A0A4U9RPR5_HATHI</name>
<proteinExistence type="predicted"/>
<dbReference type="EMBL" id="LR590481">
    <property type="protein sequence ID" value="VTQ92763.1"/>
    <property type="molecule type" value="Genomic_DNA"/>
</dbReference>
<dbReference type="RefSeq" id="WP_138210582.1">
    <property type="nucleotide sequence ID" value="NZ_CBCRUQ010000003.1"/>
</dbReference>
<organism evidence="1 2">
    <name type="scientific">Hathewaya histolytica</name>
    <name type="common">Clostridium histolyticum</name>
    <dbReference type="NCBI Taxonomy" id="1498"/>
    <lineage>
        <taxon>Bacteria</taxon>
        <taxon>Bacillati</taxon>
        <taxon>Bacillota</taxon>
        <taxon>Clostridia</taxon>
        <taxon>Eubacteriales</taxon>
        <taxon>Clostridiaceae</taxon>
        <taxon>Hathewaya</taxon>
    </lineage>
</organism>
<protein>
    <submittedName>
        <fullName evidence="1">Predicted ATP-grasp enzyme</fullName>
    </submittedName>
</protein>
<dbReference type="KEGG" id="hhw:NCTC503_02001"/>
<dbReference type="Gene3D" id="3.30.470.20">
    <property type="entry name" value="ATP-grasp fold, B domain"/>
    <property type="match status" value="1"/>
</dbReference>
<dbReference type="OrthoDB" id="5372487at2"/>
<dbReference type="SUPFAM" id="SSF56059">
    <property type="entry name" value="Glutathione synthetase ATP-binding domain-like"/>
    <property type="match status" value="1"/>
</dbReference>
<evidence type="ECO:0000313" key="2">
    <source>
        <dbReference type="Proteomes" id="UP000308489"/>
    </source>
</evidence>
<dbReference type="Proteomes" id="UP000308489">
    <property type="component" value="Chromosome 1"/>
</dbReference>